<feature type="coiled-coil region" evidence="1">
    <location>
        <begin position="775"/>
        <end position="802"/>
    </location>
</feature>
<name>A0AAN7Y517_9EURO</name>
<feature type="region of interest" description="Disordered" evidence="2">
    <location>
        <begin position="40"/>
        <end position="67"/>
    </location>
</feature>
<feature type="region of interest" description="Disordered" evidence="2">
    <location>
        <begin position="1"/>
        <end position="28"/>
    </location>
</feature>
<feature type="compositionally biased region" description="Polar residues" evidence="2">
    <location>
        <begin position="132"/>
        <end position="141"/>
    </location>
</feature>
<comment type="caution">
    <text evidence="3">The sequence shown here is derived from an EMBL/GenBank/DDBJ whole genome shotgun (WGS) entry which is preliminary data.</text>
</comment>
<evidence type="ECO:0000313" key="4">
    <source>
        <dbReference type="Proteomes" id="UP001309876"/>
    </source>
</evidence>
<sequence length="814" mass="90052">MADVTATNIEETIQSSPEGADQTSVPLRFPTIDLQTSFESLLSHSSTSSAQTATMGRSTNVPPSLDESWASLDASDFFQDEELQSNNADTESLIDLGSNQDTESANNDDTLSQTQPEDEEAENIVAVEPAEVQQQDRTGQEPSEEDEPMDDTIVLRKSNVQPNDDSVELEYNFVSANSILQAKETRQSVQETIRMTVAKSPLNLAGHPFKVAYYGAASTRGTKDELLGKIGAALVSPIPRSPRKAKSSSVYSVVPTEFGPGSRPAFADLIPSHAQMAVDDISVKNSMPEQPGNIQLELEEGLTLESRPRRLLRQPSSPPWRPDLLIVQISRDDIADRLFAVSDILEVARRHRWPTVVVTTDTVPSQFSLLVDHGITKSYTIATVDGTLERSEAVDLDTFLSLDTDQLNHYLQFLTEKCQETSKVKPLFERVCDLARDIYHTVQPLTAVTGEIPGSDGKYDLVVVQPEHNLEQTDSDVFKNKDWSSMKIRDMVKDVLLSCTIMLLGIYIAIFSHNLVSEAVTSVEANTTMAAAQNPSTSTRLAATPSALISPAVDVARIEQDVVVYGPVLFDQVWERLTGRTSAEQHKSTVSEPVSKIPQSPVSIDIADTARETRSYGKKWKDVVGAMYGSSHTTDQPQAAEEGFKATVKKQKSPAQGGNLHKVGTVKETPSHASSAIHEPNQMVTNFSRADSRKRPFAFIKQGFAETLLFEKIARRHKLKMDMQDQIQNIHQQVSGFSADVSKKMHGIGQQTQDQFNDIVKQSQTQFRRAKWAGERRLETILDKQKNLLAKAQQQAHVLTHEVPKRKKSFFPGR</sequence>
<reference evidence="3 4" key="1">
    <citation type="submission" date="2023-08" db="EMBL/GenBank/DDBJ databases">
        <title>Black Yeasts Isolated from many extreme environments.</title>
        <authorList>
            <person name="Coleine C."/>
            <person name="Stajich J.E."/>
            <person name="Selbmann L."/>
        </authorList>
    </citation>
    <scope>NUCLEOTIDE SEQUENCE [LARGE SCALE GENOMIC DNA]</scope>
    <source>
        <strain evidence="3 4">CCFEE 5910</strain>
    </source>
</reference>
<evidence type="ECO:0000313" key="3">
    <source>
        <dbReference type="EMBL" id="KAK5083581.1"/>
    </source>
</evidence>
<feature type="compositionally biased region" description="Polar residues" evidence="2">
    <location>
        <begin position="97"/>
        <end position="115"/>
    </location>
</feature>
<dbReference type="EMBL" id="JAVRRJ010000006">
    <property type="protein sequence ID" value="KAK5083581.1"/>
    <property type="molecule type" value="Genomic_DNA"/>
</dbReference>
<feature type="compositionally biased region" description="Low complexity" evidence="2">
    <location>
        <begin position="40"/>
        <end position="54"/>
    </location>
</feature>
<keyword evidence="1" id="KW-0175">Coiled coil</keyword>
<protein>
    <submittedName>
        <fullName evidence="3">Uncharacterized protein</fullName>
    </submittedName>
</protein>
<evidence type="ECO:0000256" key="2">
    <source>
        <dbReference type="SAM" id="MobiDB-lite"/>
    </source>
</evidence>
<accession>A0AAN7Y517</accession>
<evidence type="ECO:0000256" key="1">
    <source>
        <dbReference type="SAM" id="Coils"/>
    </source>
</evidence>
<feature type="compositionally biased region" description="Polar residues" evidence="2">
    <location>
        <begin position="1"/>
        <end position="25"/>
    </location>
</feature>
<keyword evidence="4" id="KW-1185">Reference proteome</keyword>
<dbReference type="AlphaFoldDB" id="A0AAN7Y517"/>
<dbReference type="Proteomes" id="UP001309876">
    <property type="component" value="Unassembled WGS sequence"/>
</dbReference>
<feature type="region of interest" description="Disordered" evidence="2">
    <location>
        <begin position="97"/>
        <end position="150"/>
    </location>
</feature>
<organism evidence="3 4">
    <name type="scientific">Lithohypha guttulata</name>
    <dbReference type="NCBI Taxonomy" id="1690604"/>
    <lineage>
        <taxon>Eukaryota</taxon>
        <taxon>Fungi</taxon>
        <taxon>Dikarya</taxon>
        <taxon>Ascomycota</taxon>
        <taxon>Pezizomycotina</taxon>
        <taxon>Eurotiomycetes</taxon>
        <taxon>Chaetothyriomycetidae</taxon>
        <taxon>Chaetothyriales</taxon>
        <taxon>Trichomeriaceae</taxon>
        <taxon>Lithohypha</taxon>
    </lineage>
</organism>
<proteinExistence type="predicted"/>
<gene>
    <name evidence="3" type="ORF">LTR05_006084</name>
</gene>